<evidence type="ECO:0000313" key="4">
    <source>
        <dbReference type="Proteomes" id="UP000246702"/>
    </source>
</evidence>
<proteinExistence type="predicted"/>
<dbReference type="EMBL" id="MSFK01000003">
    <property type="protein sequence ID" value="PWY95395.1"/>
    <property type="molecule type" value="Genomic_DNA"/>
</dbReference>
<dbReference type="OrthoDB" id="4501024at2759"/>
<organism evidence="3 4">
    <name type="scientific">Aspergillus sclerotioniger CBS 115572</name>
    <dbReference type="NCBI Taxonomy" id="1450535"/>
    <lineage>
        <taxon>Eukaryota</taxon>
        <taxon>Fungi</taxon>
        <taxon>Dikarya</taxon>
        <taxon>Ascomycota</taxon>
        <taxon>Pezizomycotina</taxon>
        <taxon>Eurotiomycetes</taxon>
        <taxon>Eurotiomycetidae</taxon>
        <taxon>Eurotiales</taxon>
        <taxon>Aspergillaceae</taxon>
        <taxon>Aspergillus</taxon>
        <taxon>Aspergillus subgen. Circumdati</taxon>
    </lineage>
</organism>
<accession>A0A317XAG7</accession>
<comment type="caution">
    <text evidence="3">The sequence shown here is derived from an EMBL/GenBank/DDBJ whole genome shotgun (WGS) entry which is preliminary data.</text>
</comment>
<dbReference type="GeneID" id="37118668"/>
<keyword evidence="1" id="KW-0175">Coiled coil</keyword>
<evidence type="ECO:0000256" key="1">
    <source>
        <dbReference type="SAM" id="Coils"/>
    </source>
</evidence>
<protein>
    <submittedName>
        <fullName evidence="3">Uncharacterized protein</fullName>
    </submittedName>
</protein>
<name>A0A317XAG7_9EURO</name>
<dbReference type="Proteomes" id="UP000246702">
    <property type="component" value="Unassembled WGS sequence"/>
</dbReference>
<keyword evidence="4" id="KW-1185">Reference proteome</keyword>
<sequence>MGFSKLIPWALRGVPSSAKEQSDTRARSEVVQYPPLRTRRAAKPVNASQVDTECLAIPENPFIKEAASVVQARGRSGRTCSGPLGNDMATSGNAEGLREDEMTKEIQSLRRRLEKQTTQFKAFNDEIKQEYRLLLQSHQKMEKQHSADREEIQKLTCQLNKAHEEYEEVRKSQLADRARIQQQDQLLQQAREEASSSTKRHQEELNILYNKLSALQNEQPSLGDDQIVEIMRSLNQNLDRWVKVNFKDTTKLESWTVPHSSPQRWAYIQSFVSSLIYSWIFLPYQFGLNDDPYGRVLSTVEACVKEHCSDAVLNTWGIATSMAIEGGTRDNRENILIDIVKTVEDQFGAHSSTNEESRRRQLIKLLRKCADYKISLTRQKQAFFFRCSPVGAQFCPELMTFGGGDGQPADKVRWSLWPAIMKWHPDTGGDVLEAELVWTME</sequence>
<feature type="region of interest" description="Disordered" evidence="2">
    <location>
        <begin position="76"/>
        <end position="99"/>
    </location>
</feature>
<evidence type="ECO:0000256" key="2">
    <source>
        <dbReference type="SAM" id="MobiDB-lite"/>
    </source>
</evidence>
<gene>
    <name evidence="3" type="ORF">BO94DRAFT_606790</name>
</gene>
<feature type="coiled-coil region" evidence="1">
    <location>
        <begin position="99"/>
        <end position="218"/>
    </location>
</feature>
<dbReference type="RefSeq" id="XP_025472156.1">
    <property type="nucleotide sequence ID" value="XM_025616525.1"/>
</dbReference>
<dbReference type="AlphaFoldDB" id="A0A317XAG7"/>
<evidence type="ECO:0000313" key="3">
    <source>
        <dbReference type="EMBL" id="PWY95395.1"/>
    </source>
</evidence>
<reference evidence="3 4" key="1">
    <citation type="submission" date="2016-12" db="EMBL/GenBank/DDBJ databases">
        <title>The genomes of Aspergillus section Nigri reveals drivers in fungal speciation.</title>
        <authorList>
            <consortium name="DOE Joint Genome Institute"/>
            <person name="Vesth T.C."/>
            <person name="Nybo J."/>
            <person name="Theobald S."/>
            <person name="Brandl J."/>
            <person name="Frisvad J.C."/>
            <person name="Nielsen K.F."/>
            <person name="Lyhne E.K."/>
            <person name="Kogle M.E."/>
            <person name="Kuo A."/>
            <person name="Riley R."/>
            <person name="Clum A."/>
            <person name="Nolan M."/>
            <person name="Lipzen A."/>
            <person name="Salamov A."/>
            <person name="Henrissat B."/>
            <person name="Wiebenga A."/>
            <person name="De Vries R.P."/>
            <person name="Grigoriev I.V."/>
            <person name="Mortensen U.H."/>
            <person name="Andersen M.R."/>
            <person name="Baker S.E."/>
        </authorList>
    </citation>
    <scope>NUCLEOTIDE SEQUENCE [LARGE SCALE GENOMIC DNA]</scope>
    <source>
        <strain evidence="3 4">CBS 115572</strain>
    </source>
</reference>